<dbReference type="Pfam" id="PF04134">
    <property type="entry name" value="DCC1-like"/>
    <property type="match status" value="1"/>
</dbReference>
<dbReference type="InterPro" id="IPR044691">
    <property type="entry name" value="DCC1_Trx"/>
</dbReference>
<name>A0A9E4K8D4_9GAMM</name>
<gene>
    <name evidence="1" type="ORF">JAZ04_19995</name>
</gene>
<organism evidence="1 2">
    <name type="scientific">Candidatus Thiodiazotropha lotti</name>
    <dbReference type="NCBI Taxonomy" id="2792787"/>
    <lineage>
        <taxon>Bacteria</taxon>
        <taxon>Pseudomonadati</taxon>
        <taxon>Pseudomonadota</taxon>
        <taxon>Gammaproteobacteria</taxon>
        <taxon>Chromatiales</taxon>
        <taxon>Sedimenticolaceae</taxon>
        <taxon>Candidatus Thiodiazotropha</taxon>
    </lineage>
</organism>
<dbReference type="Proteomes" id="UP000886687">
    <property type="component" value="Unassembled WGS sequence"/>
</dbReference>
<evidence type="ECO:0000313" key="2">
    <source>
        <dbReference type="Proteomes" id="UP000886687"/>
    </source>
</evidence>
<dbReference type="PANTHER" id="PTHR34290">
    <property type="entry name" value="SI:CH73-390P7.2"/>
    <property type="match status" value="1"/>
</dbReference>
<dbReference type="AlphaFoldDB" id="A0A9E4K8D4"/>
<protein>
    <submittedName>
        <fullName evidence="1">DUF393 domain-containing protein</fullName>
    </submittedName>
</protein>
<dbReference type="InterPro" id="IPR007263">
    <property type="entry name" value="DCC1-like"/>
</dbReference>
<accession>A0A9E4K8D4</accession>
<sequence length="123" mass="14273">MRPKPGKITVFYDGTCPKCIKDRENYERLAGERKSSVNWVDITGRDAELQEIGIDPQKALTELHVFDENNHILSEIDAYIALMGRVPILTPLAWFIGMPAIRPLISRLYHWQVDQRLRREGRL</sequence>
<dbReference type="PANTHER" id="PTHR34290:SF2">
    <property type="entry name" value="OS04G0668800 PROTEIN"/>
    <property type="match status" value="1"/>
</dbReference>
<reference evidence="1" key="1">
    <citation type="journal article" date="2021" name="Proc. Natl. Acad. Sci. U.S.A.">
        <title>Global biogeography of chemosynthetic symbionts reveals both localized and globally distributed symbiont groups. .</title>
        <authorList>
            <person name="Osvatic J.T."/>
            <person name="Wilkins L.G.E."/>
            <person name="Leibrecht L."/>
            <person name="Leray M."/>
            <person name="Zauner S."/>
            <person name="Polzin J."/>
            <person name="Camacho Y."/>
            <person name="Gros O."/>
            <person name="van Gils J.A."/>
            <person name="Eisen J.A."/>
            <person name="Petersen J.M."/>
            <person name="Yuen B."/>
        </authorList>
    </citation>
    <scope>NUCLEOTIDE SEQUENCE</scope>
    <source>
        <strain evidence="1">MAGL173</strain>
    </source>
</reference>
<proteinExistence type="predicted"/>
<dbReference type="GO" id="GO:0015035">
    <property type="term" value="F:protein-disulfide reductase activity"/>
    <property type="evidence" value="ECO:0007669"/>
    <property type="project" value="InterPro"/>
</dbReference>
<dbReference type="EMBL" id="JAEPDI010000020">
    <property type="protein sequence ID" value="MCG7941122.1"/>
    <property type="molecule type" value="Genomic_DNA"/>
</dbReference>
<evidence type="ECO:0000313" key="1">
    <source>
        <dbReference type="EMBL" id="MCG7941122.1"/>
    </source>
</evidence>
<comment type="caution">
    <text evidence="1">The sequence shown here is derived from an EMBL/GenBank/DDBJ whole genome shotgun (WGS) entry which is preliminary data.</text>
</comment>